<gene>
    <name evidence="2" type="ORF">JHT90_09790</name>
</gene>
<proteinExistence type="predicted"/>
<evidence type="ECO:0000256" key="1">
    <source>
        <dbReference type="SAM" id="Coils"/>
    </source>
</evidence>
<dbReference type="KEGG" id="eaz:JHT90_09790"/>
<keyword evidence="3" id="KW-1185">Reference proteome</keyword>
<reference evidence="2 3" key="1">
    <citation type="submission" date="2021-01" db="EMBL/GenBank/DDBJ databases">
        <title>Entomomonas sp. F2A isolated from a house cricket (Acheta domesticus).</title>
        <authorList>
            <person name="Spergser J."/>
            <person name="Busse H.-J."/>
        </authorList>
    </citation>
    <scope>NUCLEOTIDE SEQUENCE [LARGE SCALE GENOMIC DNA]</scope>
    <source>
        <strain evidence="2 3">F2A</strain>
    </source>
</reference>
<sequence length="1216" mass="137641">MTTQTNGNSSQNKKEFEQEKNNILVLPEERFDEEFFSNRQTPDLMKDFLEIEKKQQQTNKVDLLRDEEYIKNFNLSNSISSQILREESATVLDQWYVSGESIPAIEPILAKAREKNKKPSELIREDANFAKMINIANIFELIPEADRFSKNNDLQQSFIGIDDSGVEGNLAISIGNFDNKIIDTKGNKNLEETKQQANLTLSLVNQNNINSDYLQIAEDNNIPPSIIMTENTDLMKVLDQFKNTQLDTNLDTPITFHYMGNASFAANYKDHVKEIQDIETNIKQSDPLYWYGGLAFENEQDRLNSIHSENKLDDLKYGIIKPAVALVSAANWLLKHSPLDIELGGSRLSGYADRSLVDWSNMVENMPRSVKKMARMEEIVADKDGGVLPAIGYLFENYDLVVDIFLQEGPSMYLGSKGTASIKYGGGLATKLKTVGGAALGTYFSNSTKDIADAYAKTNDVESAVSMGQKKTLKTSAISGLVPMLPKLNTSSAMANHLVNSNVSGAFTYVAGNFVNGEDISWDGIITALILNNASAVSTDLAFNKAAWQSLGRDIKSRSWQAMGSTPFVQNYRKEASQFINMVYQNLGLSEYVYISVQSYVKQLTLKGKDPYKLTESITGDKKYVDNALITGGYIKLTKGDYITRVIPLIGAKALEKDIKTSPNGMTYNESISALQHAEKYLKINQDENELNLKSYNKYLKDFKKQGMNQHAAENNAFATFSVDQTLSKAFGLKPNGIALDYSIRIKENSSKPIKDSSNGRTNKHFVEIDKRKKSITFNLDSEITYDTYLKDTSKLYINGLVDATKTVRSDSVLLKEISALRNYLKTNDITDLTVRQQKELVGELKNYLNTGKLSDSNMKPVFDRYKQWAGEFYQTTRQLKPNFDTEVEQKLGLLSFMDTAVDILNAPYVRLFTDAQQAGMSKEEFMVYENHQNKIKQTTKDKIFHQQFAQLTQKKIQQWSDRKKEVKQKVTIEEEKNTIYKVRDFLTKGILKDGSKGKIVKLDEAELVKLYGEDILKQLPNLTQKNGVSLKHVTDLWDFKSHEDLLIGLIYSKDKKANIEAKTNAIMQRDHDKLVNHLDTIKTLRKSLENEDRSKALELEEKILLKKSLAKDNQPFAGYMLDEHISSDGALRAKAKDFLKGQIIQEQNLDIFLSVMQRESQKAAKALKEGKLEQALQAKRTERFNHILYLYSLDMIENESRMKKTIDILNNSLAL</sequence>
<accession>A0A974NDX0</accession>
<evidence type="ECO:0000313" key="3">
    <source>
        <dbReference type="Proteomes" id="UP000595278"/>
    </source>
</evidence>
<protein>
    <submittedName>
        <fullName evidence="2">Uncharacterized protein</fullName>
    </submittedName>
</protein>
<name>A0A974NDX0_9GAMM</name>
<organism evidence="2 3">
    <name type="scientific">Entomomonas asaccharolytica</name>
    <dbReference type="NCBI Taxonomy" id="2785331"/>
    <lineage>
        <taxon>Bacteria</taxon>
        <taxon>Pseudomonadati</taxon>
        <taxon>Pseudomonadota</taxon>
        <taxon>Gammaproteobacteria</taxon>
        <taxon>Pseudomonadales</taxon>
        <taxon>Pseudomonadaceae</taxon>
        <taxon>Entomomonas</taxon>
    </lineage>
</organism>
<feature type="coiled-coil region" evidence="1">
    <location>
        <begin position="950"/>
        <end position="977"/>
    </location>
</feature>
<dbReference type="Proteomes" id="UP000595278">
    <property type="component" value="Chromosome"/>
</dbReference>
<dbReference type="EMBL" id="CP067393">
    <property type="protein sequence ID" value="QQP84699.1"/>
    <property type="molecule type" value="Genomic_DNA"/>
</dbReference>
<dbReference type="RefSeq" id="WP_201090596.1">
    <property type="nucleotide sequence ID" value="NZ_CP067393.1"/>
</dbReference>
<dbReference type="AlphaFoldDB" id="A0A974NDX0"/>
<keyword evidence="1" id="KW-0175">Coiled coil</keyword>
<evidence type="ECO:0000313" key="2">
    <source>
        <dbReference type="EMBL" id="QQP84699.1"/>
    </source>
</evidence>